<reference evidence="1" key="1">
    <citation type="journal article" date="2014" name="Front. Microbiol.">
        <title>High frequency of phylogenetically diverse reductive dehalogenase-homologous genes in deep subseafloor sedimentary metagenomes.</title>
        <authorList>
            <person name="Kawai M."/>
            <person name="Futagami T."/>
            <person name="Toyoda A."/>
            <person name="Takaki Y."/>
            <person name="Nishi S."/>
            <person name="Hori S."/>
            <person name="Arai W."/>
            <person name="Tsubouchi T."/>
            <person name="Morono Y."/>
            <person name="Uchiyama I."/>
            <person name="Ito T."/>
            <person name="Fujiyama A."/>
            <person name="Inagaki F."/>
            <person name="Takami H."/>
        </authorList>
    </citation>
    <scope>NUCLEOTIDE SEQUENCE</scope>
    <source>
        <strain evidence="1">Expedition CK06-06</strain>
    </source>
</reference>
<organism evidence="1">
    <name type="scientific">marine sediment metagenome</name>
    <dbReference type="NCBI Taxonomy" id="412755"/>
    <lineage>
        <taxon>unclassified sequences</taxon>
        <taxon>metagenomes</taxon>
        <taxon>ecological metagenomes</taxon>
    </lineage>
</organism>
<evidence type="ECO:0000313" key="1">
    <source>
        <dbReference type="EMBL" id="GAI05923.1"/>
    </source>
</evidence>
<dbReference type="AlphaFoldDB" id="X1KGX8"/>
<name>X1KGX8_9ZZZZ</name>
<protein>
    <submittedName>
        <fullName evidence="1">Uncharacterized protein</fullName>
    </submittedName>
</protein>
<dbReference type="EMBL" id="BARV01007291">
    <property type="protein sequence ID" value="GAI05923.1"/>
    <property type="molecule type" value="Genomic_DNA"/>
</dbReference>
<proteinExistence type="predicted"/>
<gene>
    <name evidence="1" type="ORF">S06H3_14875</name>
</gene>
<accession>X1KGX8</accession>
<sequence>MKKIRRKEGEMTKIQKLTMFSIITGLVLIFSFQVLAGEEEIQGWDKAKFGMSPEELVSAYAEEKEYFKPGAFWEEEREDKFSHVPYTLFTSKLIMLGKKGSL</sequence>
<comment type="caution">
    <text evidence="1">The sequence shown here is derived from an EMBL/GenBank/DDBJ whole genome shotgun (WGS) entry which is preliminary data.</text>
</comment>